<reference evidence="1 3" key="2">
    <citation type="journal article" date="2014" name="BMC Genomics">
        <title>An improved genome release (version Mt4.0) for the model legume Medicago truncatula.</title>
        <authorList>
            <person name="Tang H."/>
            <person name="Krishnakumar V."/>
            <person name="Bidwell S."/>
            <person name="Rosen B."/>
            <person name="Chan A."/>
            <person name="Zhou S."/>
            <person name="Gentzbittel L."/>
            <person name="Childs K.L."/>
            <person name="Yandell M."/>
            <person name="Gundlach H."/>
            <person name="Mayer K.F."/>
            <person name="Schwartz D.C."/>
            <person name="Town C.D."/>
        </authorList>
    </citation>
    <scope>GENOME REANNOTATION</scope>
    <source>
        <strain evidence="2 3">cv. Jemalong A17</strain>
    </source>
</reference>
<organism evidence="1 3">
    <name type="scientific">Medicago truncatula</name>
    <name type="common">Barrel medic</name>
    <name type="synonym">Medicago tribuloides</name>
    <dbReference type="NCBI Taxonomy" id="3880"/>
    <lineage>
        <taxon>Eukaryota</taxon>
        <taxon>Viridiplantae</taxon>
        <taxon>Streptophyta</taxon>
        <taxon>Embryophyta</taxon>
        <taxon>Tracheophyta</taxon>
        <taxon>Spermatophyta</taxon>
        <taxon>Magnoliopsida</taxon>
        <taxon>eudicotyledons</taxon>
        <taxon>Gunneridae</taxon>
        <taxon>Pentapetalae</taxon>
        <taxon>rosids</taxon>
        <taxon>fabids</taxon>
        <taxon>Fabales</taxon>
        <taxon>Fabaceae</taxon>
        <taxon>Papilionoideae</taxon>
        <taxon>50 kb inversion clade</taxon>
        <taxon>NPAAA clade</taxon>
        <taxon>Hologalegina</taxon>
        <taxon>IRL clade</taxon>
        <taxon>Trifolieae</taxon>
        <taxon>Medicago</taxon>
    </lineage>
</organism>
<dbReference type="HOGENOM" id="CLU_2389539_0_0_1"/>
<evidence type="ECO:0000313" key="3">
    <source>
        <dbReference type="Proteomes" id="UP000002051"/>
    </source>
</evidence>
<dbReference type="EMBL" id="CM001221">
    <property type="protein sequence ID" value="AES95753.1"/>
    <property type="molecule type" value="Genomic_DNA"/>
</dbReference>
<keyword evidence="3" id="KW-1185">Reference proteome</keyword>
<reference evidence="2" key="3">
    <citation type="submission" date="2015-04" db="UniProtKB">
        <authorList>
            <consortium name="EnsemblPlants"/>
        </authorList>
    </citation>
    <scope>IDENTIFICATION</scope>
    <source>
        <strain evidence="2">cv. Jemalong A17</strain>
    </source>
</reference>
<evidence type="ECO:0000313" key="1">
    <source>
        <dbReference type="EMBL" id="AES95753.1"/>
    </source>
</evidence>
<accession>G7KCA8</accession>
<name>G7KCA8_MEDTR</name>
<proteinExistence type="predicted"/>
<protein>
    <submittedName>
        <fullName evidence="1 2">Uncharacterized protein</fullName>
    </submittedName>
</protein>
<gene>
    <name evidence="1" type="ordered locus">MTR_5g029120</name>
</gene>
<dbReference type="PaxDb" id="3880-AES95753"/>
<reference evidence="1 3" key="1">
    <citation type="journal article" date="2011" name="Nature">
        <title>The Medicago genome provides insight into the evolution of rhizobial symbioses.</title>
        <authorList>
            <person name="Young N.D."/>
            <person name="Debelle F."/>
            <person name="Oldroyd G.E."/>
            <person name="Geurts R."/>
            <person name="Cannon S.B."/>
            <person name="Udvardi M.K."/>
            <person name="Benedito V.A."/>
            <person name="Mayer K.F."/>
            <person name="Gouzy J."/>
            <person name="Schoof H."/>
            <person name="Van de Peer Y."/>
            <person name="Proost S."/>
            <person name="Cook D.R."/>
            <person name="Meyers B.C."/>
            <person name="Spannagl M."/>
            <person name="Cheung F."/>
            <person name="De Mita S."/>
            <person name="Krishnakumar V."/>
            <person name="Gundlach H."/>
            <person name="Zhou S."/>
            <person name="Mudge J."/>
            <person name="Bharti A.K."/>
            <person name="Murray J.D."/>
            <person name="Naoumkina M.A."/>
            <person name="Rosen B."/>
            <person name="Silverstein K.A."/>
            <person name="Tang H."/>
            <person name="Rombauts S."/>
            <person name="Zhao P.X."/>
            <person name="Zhou P."/>
            <person name="Barbe V."/>
            <person name="Bardou P."/>
            <person name="Bechner M."/>
            <person name="Bellec A."/>
            <person name="Berger A."/>
            <person name="Berges H."/>
            <person name="Bidwell S."/>
            <person name="Bisseling T."/>
            <person name="Choisne N."/>
            <person name="Couloux A."/>
            <person name="Denny R."/>
            <person name="Deshpande S."/>
            <person name="Dai X."/>
            <person name="Doyle J.J."/>
            <person name="Dudez A.M."/>
            <person name="Farmer A.D."/>
            <person name="Fouteau S."/>
            <person name="Franken C."/>
            <person name="Gibelin C."/>
            <person name="Gish J."/>
            <person name="Goldstein S."/>
            <person name="Gonzalez A.J."/>
            <person name="Green P.J."/>
            <person name="Hallab A."/>
            <person name="Hartog M."/>
            <person name="Hua A."/>
            <person name="Humphray S.J."/>
            <person name="Jeong D.H."/>
            <person name="Jing Y."/>
            <person name="Jocker A."/>
            <person name="Kenton S.M."/>
            <person name="Kim D.J."/>
            <person name="Klee K."/>
            <person name="Lai H."/>
            <person name="Lang C."/>
            <person name="Lin S."/>
            <person name="Macmil S.L."/>
            <person name="Magdelenat G."/>
            <person name="Matthews L."/>
            <person name="McCorrison J."/>
            <person name="Monaghan E.L."/>
            <person name="Mun J.H."/>
            <person name="Najar F.Z."/>
            <person name="Nicholson C."/>
            <person name="Noirot C."/>
            <person name="O'Bleness M."/>
            <person name="Paule C.R."/>
            <person name="Poulain J."/>
            <person name="Prion F."/>
            <person name="Qin B."/>
            <person name="Qu C."/>
            <person name="Retzel E.F."/>
            <person name="Riddle C."/>
            <person name="Sallet E."/>
            <person name="Samain S."/>
            <person name="Samson N."/>
            <person name="Sanders I."/>
            <person name="Saurat O."/>
            <person name="Scarpelli C."/>
            <person name="Schiex T."/>
            <person name="Segurens B."/>
            <person name="Severin A.J."/>
            <person name="Sherrier D.J."/>
            <person name="Shi R."/>
            <person name="Sims S."/>
            <person name="Singer S.R."/>
            <person name="Sinharoy S."/>
            <person name="Sterck L."/>
            <person name="Viollet A."/>
            <person name="Wang B.B."/>
            <person name="Wang K."/>
            <person name="Wang M."/>
            <person name="Wang X."/>
            <person name="Warfsmann J."/>
            <person name="Weissenbach J."/>
            <person name="White D.D."/>
            <person name="White J.D."/>
            <person name="Wiley G.B."/>
            <person name="Wincker P."/>
            <person name="Xing Y."/>
            <person name="Yang L."/>
            <person name="Yao Z."/>
            <person name="Ying F."/>
            <person name="Zhai J."/>
            <person name="Zhou L."/>
            <person name="Zuber A."/>
            <person name="Denarie J."/>
            <person name="Dixon R.A."/>
            <person name="May G.D."/>
            <person name="Schwartz D.C."/>
            <person name="Rogers J."/>
            <person name="Quetier F."/>
            <person name="Town C.D."/>
            <person name="Roe B.A."/>
        </authorList>
    </citation>
    <scope>NUCLEOTIDE SEQUENCE [LARGE SCALE GENOMIC DNA]</scope>
    <source>
        <strain evidence="1">A17</strain>
        <strain evidence="2 3">cv. Jemalong A17</strain>
    </source>
</reference>
<evidence type="ECO:0000313" key="2">
    <source>
        <dbReference type="EnsemblPlants" id="AES95753"/>
    </source>
</evidence>
<dbReference type="Proteomes" id="UP000002051">
    <property type="component" value="Chromosome 5"/>
</dbReference>
<dbReference type="AlphaFoldDB" id="G7KCA8"/>
<dbReference type="EnsemblPlants" id="AES95753">
    <property type="protein sequence ID" value="AES95753"/>
    <property type="gene ID" value="MTR_5g029120"/>
</dbReference>
<sequence>MAEGMNCPIWNEEDGRYDSEKRLDNESHFVAEMQTANRTEPCGSVQKSSEFIRTKCGFFSLSVFALHPLYLRVHTLSENIPREIKAMFRNFTLY</sequence>